<dbReference type="EMBL" id="BJWL01000027">
    <property type="protein sequence ID" value="GFZ19237.1"/>
    <property type="molecule type" value="Genomic_DNA"/>
</dbReference>
<organism evidence="2 3">
    <name type="scientific">Actinidia rufa</name>
    <dbReference type="NCBI Taxonomy" id="165716"/>
    <lineage>
        <taxon>Eukaryota</taxon>
        <taxon>Viridiplantae</taxon>
        <taxon>Streptophyta</taxon>
        <taxon>Embryophyta</taxon>
        <taxon>Tracheophyta</taxon>
        <taxon>Spermatophyta</taxon>
        <taxon>Magnoliopsida</taxon>
        <taxon>eudicotyledons</taxon>
        <taxon>Gunneridae</taxon>
        <taxon>Pentapetalae</taxon>
        <taxon>asterids</taxon>
        <taxon>Ericales</taxon>
        <taxon>Actinidiaceae</taxon>
        <taxon>Actinidia</taxon>
    </lineage>
</organism>
<dbReference type="Proteomes" id="UP000585474">
    <property type="component" value="Unassembled WGS sequence"/>
</dbReference>
<accession>A0A7J0H7Z7</accession>
<dbReference type="PANTHER" id="PTHR33673:SF36">
    <property type="entry name" value="MYB-LIKE PROTEIN Q"/>
    <property type="match status" value="1"/>
</dbReference>
<evidence type="ECO:0000313" key="3">
    <source>
        <dbReference type="Proteomes" id="UP000585474"/>
    </source>
</evidence>
<feature type="compositionally biased region" description="Low complexity" evidence="1">
    <location>
        <begin position="30"/>
        <end position="42"/>
    </location>
</feature>
<keyword evidence="3" id="KW-1185">Reference proteome</keyword>
<feature type="compositionally biased region" description="Basic and acidic residues" evidence="1">
    <location>
        <begin position="48"/>
        <end position="57"/>
    </location>
</feature>
<feature type="compositionally biased region" description="Polar residues" evidence="1">
    <location>
        <begin position="289"/>
        <end position="307"/>
    </location>
</feature>
<feature type="compositionally biased region" description="Polar residues" evidence="1">
    <location>
        <begin position="101"/>
        <end position="117"/>
    </location>
</feature>
<dbReference type="AlphaFoldDB" id="A0A7J0H7Z7"/>
<gene>
    <name evidence="2" type="ORF">Acr_27g0009760</name>
</gene>
<reference evidence="2 3" key="1">
    <citation type="submission" date="2019-07" db="EMBL/GenBank/DDBJ databases">
        <title>De Novo Assembly of kiwifruit Actinidia rufa.</title>
        <authorList>
            <person name="Sugita-Konishi S."/>
            <person name="Sato K."/>
            <person name="Mori E."/>
            <person name="Abe Y."/>
            <person name="Kisaki G."/>
            <person name="Hamano K."/>
            <person name="Suezawa K."/>
            <person name="Otani M."/>
            <person name="Fukuda T."/>
            <person name="Manabe T."/>
            <person name="Gomi K."/>
            <person name="Tabuchi M."/>
            <person name="Akimitsu K."/>
            <person name="Kataoka I."/>
        </authorList>
    </citation>
    <scope>NUCLEOTIDE SEQUENCE [LARGE SCALE GENOMIC DNA]</scope>
    <source>
        <strain evidence="3">cv. Fuchu</strain>
    </source>
</reference>
<evidence type="ECO:0000313" key="2">
    <source>
        <dbReference type="EMBL" id="GFZ19237.1"/>
    </source>
</evidence>
<proteinExistence type="predicted"/>
<dbReference type="PANTHER" id="PTHR33673">
    <property type="entry name" value="SUPPRESSOR SRP40-LIKE PROTEIN"/>
    <property type="match status" value="1"/>
</dbReference>
<evidence type="ECO:0000256" key="1">
    <source>
        <dbReference type="SAM" id="MobiDB-lite"/>
    </source>
</evidence>
<name>A0A7J0H7Z7_9ERIC</name>
<feature type="region of interest" description="Disordered" evidence="1">
    <location>
        <begin position="1"/>
        <end position="117"/>
    </location>
</feature>
<dbReference type="OrthoDB" id="676141at2759"/>
<protein>
    <submittedName>
        <fullName evidence="2">Uncharacterized protein</fullName>
    </submittedName>
</protein>
<sequence>MESEGGNRKPQTVHLEPSHDGDPIVEGKLSRSSSSCSSSASSFDPLTDSDHGGKEDILGNSTLPTGPRSPTAEFVIRPETSENPKTPEWSMISVSPRAGPENTSSTPKWSMVSASLKQSPPIQTMWRPVSGYDPHRIPSSIFRSKPNAAMEWSVASNESLFSIQMGNTSFSGDYAILSGKSQELGRPDEFSNCNFTQIQSPVCETKSNELNSSPPTLILPTVIEVASDDRASSASSREEKTGIKEVVDEKLKVVMKETVEQEEVHAKPKVVVRETEVEHEFNPGDGSRLSASTPRLSDESGTSTSSFAFPVLTGEERRSSSVKVAPENLLSLKPPEKPKPKPQEAPPVVTALIGAETSWFSCFSCRLPCC</sequence>
<comment type="caution">
    <text evidence="2">The sequence shown here is derived from an EMBL/GenBank/DDBJ whole genome shotgun (WGS) entry which is preliminary data.</text>
</comment>
<feature type="region of interest" description="Disordered" evidence="1">
    <location>
        <begin position="275"/>
        <end position="345"/>
    </location>
</feature>